<dbReference type="Proteomes" id="UP000000377">
    <property type="component" value="Chromosome"/>
</dbReference>
<dbReference type="HOGENOM" id="CLU_3391567_0_0_11"/>
<sequence>MATTDRQHRPRSKGVHAPSGHRAALFAFFFFC</sequence>
<dbReference type="KEGG" id="sbh:SBI_09821"/>
<keyword evidence="2" id="KW-1185">Reference proteome</keyword>
<evidence type="ECO:0000313" key="1">
    <source>
        <dbReference type="EMBL" id="ADI12939.1"/>
    </source>
</evidence>
<name>D7CD97_STRBB</name>
<gene>
    <name evidence="1" type="ordered locus">SBI_09821</name>
</gene>
<accession>D7CD97</accession>
<protein>
    <submittedName>
        <fullName evidence="1">Uncharacterized protein</fullName>
    </submittedName>
</protein>
<reference evidence="1 2" key="1">
    <citation type="journal article" date="2010" name="J. Bacteriol.">
        <title>Genome sequence of the milbemycin-producing bacterium Streptomyces bingchenggensis.</title>
        <authorList>
            <person name="Wang X.J."/>
            <person name="Yan Y.J."/>
            <person name="Zhang B."/>
            <person name="An J."/>
            <person name="Wang J.J."/>
            <person name="Tian J."/>
            <person name="Jiang L."/>
            <person name="Chen Y.H."/>
            <person name="Huang S.X."/>
            <person name="Yin M."/>
            <person name="Zhang J."/>
            <person name="Gao A.L."/>
            <person name="Liu C.X."/>
            <person name="Zhu Z.X."/>
            <person name="Xiang W.S."/>
        </authorList>
    </citation>
    <scope>NUCLEOTIDE SEQUENCE [LARGE SCALE GENOMIC DNA]</scope>
    <source>
        <strain evidence="1 2">BCW-1</strain>
    </source>
</reference>
<dbReference type="AlphaFoldDB" id="D7CD97"/>
<organism evidence="1 2">
    <name type="scientific">Streptomyces bingchenggensis (strain BCW-1)</name>
    <dbReference type="NCBI Taxonomy" id="749414"/>
    <lineage>
        <taxon>Bacteria</taxon>
        <taxon>Bacillati</taxon>
        <taxon>Actinomycetota</taxon>
        <taxon>Actinomycetes</taxon>
        <taxon>Kitasatosporales</taxon>
        <taxon>Streptomycetaceae</taxon>
        <taxon>Streptomyces</taxon>
    </lineage>
</organism>
<evidence type="ECO:0000313" key="2">
    <source>
        <dbReference type="Proteomes" id="UP000000377"/>
    </source>
</evidence>
<dbReference type="EMBL" id="CP002047">
    <property type="protein sequence ID" value="ADI12939.1"/>
    <property type="molecule type" value="Genomic_DNA"/>
</dbReference>
<proteinExistence type="predicted"/>